<keyword evidence="2 3" id="KW-0663">Pyridoxal phosphate</keyword>
<dbReference type="SUPFAM" id="SSF51419">
    <property type="entry name" value="PLP-binding barrel"/>
    <property type="match status" value="1"/>
</dbReference>
<dbReference type="Proteomes" id="UP000238338">
    <property type="component" value="Unassembled WGS sequence"/>
</dbReference>
<gene>
    <name evidence="5" type="ORF">LX70_02934</name>
</gene>
<dbReference type="Pfam" id="PF02784">
    <property type="entry name" value="Orn_Arg_deC_N"/>
    <property type="match status" value="1"/>
</dbReference>
<dbReference type="InterPro" id="IPR022644">
    <property type="entry name" value="De-COase2_N"/>
</dbReference>
<dbReference type="PROSITE" id="PS00879">
    <property type="entry name" value="ODR_DC_2_2"/>
    <property type="match status" value="1"/>
</dbReference>
<name>A0A2S8S5F9_9RHOB</name>
<dbReference type="PANTHER" id="PTHR43727">
    <property type="entry name" value="DIAMINOPIMELATE DECARBOXYLASE"/>
    <property type="match status" value="1"/>
</dbReference>
<evidence type="ECO:0000313" key="6">
    <source>
        <dbReference type="Proteomes" id="UP000238338"/>
    </source>
</evidence>
<sequence>MLLTDKVLADIAGHVPTPFFAYDQSAMKATFQGLKRYLPEGSDIYYSLKANPNKAVVRTLTEEGAGCEVCSRAELETAVAAGGNPRRIIYVGPAKSERDIERAMDLGIKAIIAESRAELELIGSIAARRCAVQPVGLRINPDFKSASVRIKMTGVASQFGIDEAELWDVLDMVEAHASLIPVGIHVYLGSRILEEEAVFANTRNILELAERVSAHLGRPLSFVDVGGGFGLAYFPKERDLDPVRLGGGLADLIAEFRARHRRTRVLIELGRYLVAASGVLVTSVRYVKQSKGKTFAVCDGGSNIFAAAAGYGSAFRKNWPVRRLGACDGDMTEQMLTGPLCTPSDTTGDKVMLPRLKPGDLLCFERAGAYGPSASPTRFLSFGHPAEVMLTPAGAVLVREADPADQEIPHQVWRPLPRDTGMAQDDTGVLAHAC</sequence>
<dbReference type="PRINTS" id="PR01179">
    <property type="entry name" value="ODADCRBXLASE"/>
</dbReference>
<evidence type="ECO:0000256" key="3">
    <source>
        <dbReference type="PIRSR" id="PIRSR600183-50"/>
    </source>
</evidence>
<comment type="caution">
    <text evidence="5">The sequence shown here is derived from an EMBL/GenBank/DDBJ whole genome shotgun (WGS) entry which is preliminary data.</text>
</comment>
<dbReference type="InterPro" id="IPR029066">
    <property type="entry name" value="PLP-binding_barrel"/>
</dbReference>
<dbReference type="GO" id="GO:0006596">
    <property type="term" value="P:polyamine biosynthetic process"/>
    <property type="evidence" value="ECO:0007669"/>
    <property type="project" value="InterPro"/>
</dbReference>
<dbReference type="GO" id="GO:0008836">
    <property type="term" value="F:diaminopimelate decarboxylase activity"/>
    <property type="evidence" value="ECO:0007669"/>
    <property type="project" value="TreeGrafter"/>
</dbReference>
<feature type="domain" description="Orn/DAP/Arg decarboxylase 2 N-terminal" evidence="4">
    <location>
        <begin position="29"/>
        <end position="275"/>
    </location>
</feature>
<dbReference type="RefSeq" id="WP_105515506.1">
    <property type="nucleotide sequence ID" value="NZ_PVEP01000006.1"/>
</dbReference>
<dbReference type="Gene3D" id="2.40.37.10">
    <property type="entry name" value="Lyase, Ornithine Decarboxylase, Chain A, domain 1"/>
    <property type="match status" value="1"/>
</dbReference>
<dbReference type="AlphaFoldDB" id="A0A2S8S5F9"/>
<dbReference type="OrthoDB" id="9802241at2"/>
<keyword evidence="6" id="KW-1185">Reference proteome</keyword>
<dbReference type="SUPFAM" id="SSF50621">
    <property type="entry name" value="Alanine racemase C-terminal domain-like"/>
    <property type="match status" value="1"/>
</dbReference>
<dbReference type="InterPro" id="IPR009006">
    <property type="entry name" value="Ala_racemase/Decarboxylase_C"/>
</dbReference>
<evidence type="ECO:0000259" key="4">
    <source>
        <dbReference type="Pfam" id="PF02784"/>
    </source>
</evidence>
<accession>A0A2S8S5F9</accession>
<dbReference type="InterPro" id="IPR000183">
    <property type="entry name" value="Orn/DAP/Arg_de-COase"/>
</dbReference>
<dbReference type="EMBL" id="PVEP01000006">
    <property type="protein sequence ID" value="PQV56049.1"/>
    <property type="molecule type" value="Genomic_DNA"/>
</dbReference>
<dbReference type="Gene3D" id="3.20.20.10">
    <property type="entry name" value="Alanine racemase"/>
    <property type="match status" value="1"/>
</dbReference>
<reference evidence="5 6" key="1">
    <citation type="submission" date="2018-02" db="EMBL/GenBank/DDBJ databases">
        <title>Genomic Encyclopedia of Archaeal and Bacterial Type Strains, Phase II (KMG-II): from individual species to whole genera.</title>
        <authorList>
            <person name="Goeker M."/>
        </authorList>
    </citation>
    <scope>NUCLEOTIDE SEQUENCE [LARGE SCALE GENOMIC DNA]</scope>
    <source>
        <strain evidence="5 6">DSM 18921</strain>
    </source>
</reference>
<evidence type="ECO:0000313" key="5">
    <source>
        <dbReference type="EMBL" id="PQV56049.1"/>
    </source>
</evidence>
<protein>
    <submittedName>
        <fullName evidence="5">Diaminopimelate decarboxylase</fullName>
    </submittedName>
</protein>
<comment type="cofactor">
    <cofactor evidence="1 3">
        <name>pyridoxal 5'-phosphate</name>
        <dbReference type="ChEBI" id="CHEBI:597326"/>
    </cofactor>
</comment>
<dbReference type="InterPro" id="IPR022657">
    <property type="entry name" value="De-COase2_CS"/>
</dbReference>
<evidence type="ECO:0000256" key="1">
    <source>
        <dbReference type="ARBA" id="ARBA00001933"/>
    </source>
</evidence>
<evidence type="ECO:0000256" key="2">
    <source>
        <dbReference type="ARBA" id="ARBA00022898"/>
    </source>
</evidence>
<proteinExistence type="predicted"/>
<dbReference type="GO" id="GO:0009089">
    <property type="term" value="P:lysine biosynthetic process via diaminopimelate"/>
    <property type="evidence" value="ECO:0007669"/>
    <property type="project" value="TreeGrafter"/>
</dbReference>
<dbReference type="InterPro" id="IPR002433">
    <property type="entry name" value="Orn_de-COase"/>
</dbReference>
<feature type="active site" description="Proton donor" evidence="3">
    <location>
        <position position="341"/>
    </location>
</feature>
<organism evidence="5 6">
    <name type="scientific">Albidovulum denitrificans</name>
    <dbReference type="NCBI Taxonomy" id="404881"/>
    <lineage>
        <taxon>Bacteria</taxon>
        <taxon>Pseudomonadati</taxon>
        <taxon>Pseudomonadota</taxon>
        <taxon>Alphaproteobacteria</taxon>
        <taxon>Rhodobacterales</taxon>
        <taxon>Paracoccaceae</taxon>
        <taxon>Albidovulum</taxon>
    </lineage>
</organism>
<dbReference type="PANTHER" id="PTHR43727:SF2">
    <property type="entry name" value="GROUP IV DECARBOXYLASE"/>
    <property type="match status" value="1"/>
</dbReference>
<dbReference type="PRINTS" id="PR01182">
    <property type="entry name" value="ORNDCRBXLASE"/>
</dbReference>
<feature type="modified residue" description="N6-(pyridoxal phosphate)lysine" evidence="3">
    <location>
        <position position="49"/>
    </location>
</feature>